<feature type="compositionally biased region" description="Pro residues" evidence="1">
    <location>
        <begin position="571"/>
        <end position="604"/>
    </location>
</feature>
<feature type="compositionally biased region" description="Acidic residues" evidence="1">
    <location>
        <begin position="605"/>
        <end position="623"/>
    </location>
</feature>
<feature type="domain" description="WW" evidence="2">
    <location>
        <begin position="172"/>
        <end position="200"/>
    </location>
</feature>
<sequence length="730" mass="80243">MGKKNRLTGGAVGRRTILQLSPPGLRGGNVGEREEAPSGSDDEQEVDGHRFMRERLTNMKTAAVKATEGLSLLGAYEDSDEEEAGDALPLSTAKSTDIDSTLANFMAEIDAITTQPNSEDATPPSVPTAAPPRPDVDTRQPAASAAQNQQSAEFEYNTQCSLSGVGVEMGDWQEVWDENSGCYYYWSTRTNEVSWELPHYLADQFSISSFVARSINGQRHSACSLSGPRKMPTFVEVIESVVGLTSEEEERHGVAASLLGPLIPSEVKESEERWRKKLLKGLDETENSLDSDGEGVRSAVSQSTPPLDPDPIPTVQKDVCHKDLEDNSDAEEETEEDTMELELALERKKAELRALEEGDVSAGGSSPCSETSQEASGSRGILLKKKRWKTAFPSAPSPESNSIGSDLQDITETTQESVKEVEDKETDGSEEKALTIPPVKEEVETPELKVETPELKTRIADWREGALNGVYLRRRLQEAAEHIKYYELNATPKGWSCHWDREHRRYFYVNDRTSASQWDFPKEDKEEDLQGTETQTSSQENTKTLTASPGGVAGQSLSSGLTPIASSLWSPPQPPLPDSPPPPPGQPPPPPLPPGSPPPPPPPPDSDEEIMEVEMEMDDDNDSEPPAPGTEEDGSARPPLPPGSAGVKSKKSKIKMPSLVKKWQSIQKELDEEEKSSSSDEDRDQLNKRSIEDWKTQQLMTGKASKNANFETLPDNWRDRLKKRKTTKNT</sequence>
<reference evidence="3 4" key="1">
    <citation type="journal article" date="2021" name="G3 (Bethesda)">
        <title>Improved contiguity of the threespine stickleback genome using long-read sequencing.</title>
        <authorList>
            <person name="Nath S."/>
            <person name="Shaw D.E."/>
            <person name="White M.A."/>
        </authorList>
    </citation>
    <scope>NUCLEOTIDE SEQUENCE [LARGE SCALE GENOMIC DNA]</scope>
    <source>
        <strain evidence="3 4">Lake Benthic</strain>
    </source>
</reference>
<feature type="region of interest" description="Disordered" evidence="1">
    <location>
        <begin position="326"/>
        <end position="345"/>
    </location>
</feature>
<dbReference type="PROSITE" id="PS01159">
    <property type="entry name" value="WW_DOMAIN_1"/>
    <property type="match status" value="1"/>
</dbReference>
<dbReference type="Bgee" id="ENSGACG00000013528">
    <property type="expression patterns" value="Expressed in diencephalon and 13 other cell types or tissues"/>
</dbReference>
<dbReference type="OMA" id="QDGDGHR"/>
<feature type="compositionally biased region" description="Polar residues" evidence="1">
    <location>
        <begin position="363"/>
        <end position="376"/>
    </location>
</feature>
<dbReference type="Pfam" id="PF00397">
    <property type="entry name" value="WW"/>
    <property type="match status" value="2"/>
</dbReference>
<evidence type="ECO:0000256" key="1">
    <source>
        <dbReference type="SAM" id="MobiDB-lite"/>
    </source>
</evidence>
<dbReference type="AlphaFoldDB" id="G3PJV8"/>
<name>G3PJV8_GASAC</name>
<feature type="compositionally biased region" description="Pro residues" evidence="1">
    <location>
        <begin position="124"/>
        <end position="133"/>
    </location>
</feature>
<feature type="compositionally biased region" description="Polar residues" evidence="1">
    <location>
        <begin position="555"/>
        <end position="570"/>
    </location>
</feature>
<dbReference type="FunFam" id="2.20.70.10:FF:000056">
    <property type="entry name" value="Formin binding protein 4"/>
    <property type="match status" value="1"/>
</dbReference>
<evidence type="ECO:0000259" key="2">
    <source>
        <dbReference type="PROSITE" id="PS50020"/>
    </source>
</evidence>
<feature type="compositionally biased region" description="Polar residues" evidence="1">
    <location>
        <begin position="531"/>
        <end position="547"/>
    </location>
</feature>
<dbReference type="GeneTree" id="ENSGT00390000003450"/>
<dbReference type="PROSITE" id="PS50020">
    <property type="entry name" value="WW_DOMAIN_2"/>
    <property type="match status" value="2"/>
</dbReference>
<organism evidence="3 4">
    <name type="scientific">Gasterosteus aculeatus aculeatus</name>
    <name type="common">three-spined stickleback</name>
    <dbReference type="NCBI Taxonomy" id="481459"/>
    <lineage>
        <taxon>Eukaryota</taxon>
        <taxon>Metazoa</taxon>
        <taxon>Chordata</taxon>
        <taxon>Craniata</taxon>
        <taxon>Vertebrata</taxon>
        <taxon>Euteleostomi</taxon>
        <taxon>Actinopterygii</taxon>
        <taxon>Neopterygii</taxon>
        <taxon>Teleostei</taxon>
        <taxon>Neoteleostei</taxon>
        <taxon>Acanthomorphata</taxon>
        <taxon>Eupercaria</taxon>
        <taxon>Perciformes</taxon>
        <taxon>Cottioidei</taxon>
        <taxon>Gasterosteales</taxon>
        <taxon>Gasterosteidae</taxon>
        <taxon>Gasterosteus</taxon>
    </lineage>
</organism>
<reference evidence="3" key="3">
    <citation type="submission" date="2025-09" db="UniProtKB">
        <authorList>
            <consortium name="Ensembl"/>
        </authorList>
    </citation>
    <scope>IDENTIFICATION</scope>
</reference>
<dbReference type="CDD" id="cd00201">
    <property type="entry name" value="WW"/>
    <property type="match status" value="2"/>
</dbReference>
<dbReference type="InParanoid" id="G3PJV8"/>
<feature type="compositionally biased region" description="Basic and acidic residues" evidence="1">
    <location>
        <begin position="675"/>
        <end position="695"/>
    </location>
</feature>
<dbReference type="SUPFAM" id="SSF51045">
    <property type="entry name" value="WW domain"/>
    <property type="match status" value="2"/>
</dbReference>
<dbReference type="InterPro" id="IPR001202">
    <property type="entry name" value="WW_dom"/>
</dbReference>
<feature type="domain" description="WW" evidence="2">
    <location>
        <begin position="489"/>
        <end position="523"/>
    </location>
</feature>
<dbReference type="InterPro" id="IPR053076">
    <property type="entry name" value="WW_domain_protein"/>
</dbReference>
<feature type="compositionally biased region" description="Polar residues" evidence="1">
    <location>
        <begin position="696"/>
        <end position="710"/>
    </location>
</feature>
<dbReference type="PANTHER" id="PTHR46697:SF1">
    <property type="entry name" value="FORMIN-BINDING PROTEIN 4"/>
    <property type="match status" value="1"/>
</dbReference>
<proteinExistence type="predicted"/>
<feature type="region of interest" description="Disordered" evidence="1">
    <location>
        <begin position="284"/>
        <end position="319"/>
    </location>
</feature>
<feature type="compositionally biased region" description="Acidic residues" evidence="1">
    <location>
        <begin position="284"/>
        <end position="293"/>
    </location>
</feature>
<dbReference type="Ensembl" id="ENSGACT00000017923.2">
    <property type="protein sequence ID" value="ENSGACP00000017888.2"/>
    <property type="gene ID" value="ENSGACG00000037564.1"/>
</dbReference>
<keyword evidence="4" id="KW-1185">Reference proteome</keyword>
<dbReference type="SMART" id="SM00456">
    <property type="entry name" value="WW"/>
    <property type="match status" value="2"/>
</dbReference>
<dbReference type="FunCoup" id="G3PJV8">
    <property type="interactions" value="247"/>
</dbReference>
<feature type="compositionally biased region" description="Basic residues" evidence="1">
    <location>
        <begin position="720"/>
        <end position="730"/>
    </location>
</feature>
<dbReference type="STRING" id="69293.ENSGACP00000017888"/>
<dbReference type="Proteomes" id="UP000007635">
    <property type="component" value="Chromosome XIX"/>
</dbReference>
<feature type="region of interest" description="Disordered" evidence="1">
    <location>
        <begin position="1"/>
        <end position="49"/>
    </location>
</feature>
<dbReference type="eggNOG" id="ENOG502QTDD">
    <property type="taxonomic scope" value="Eukaryota"/>
</dbReference>
<feature type="compositionally biased region" description="Basic and acidic residues" evidence="1">
    <location>
        <begin position="417"/>
        <end position="434"/>
    </location>
</feature>
<feature type="compositionally biased region" description="Low complexity" evidence="1">
    <location>
        <begin position="140"/>
        <end position="151"/>
    </location>
</feature>
<dbReference type="InterPro" id="IPR036020">
    <property type="entry name" value="WW_dom_sf"/>
</dbReference>
<feature type="compositionally biased region" description="Acidic residues" evidence="1">
    <location>
        <begin position="326"/>
        <end position="340"/>
    </location>
</feature>
<evidence type="ECO:0000313" key="3">
    <source>
        <dbReference type="Ensembl" id="ENSGACP00000017888.2"/>
    </source>
</evidence>
<feature type="region of interest" description="Disordered" evidence="1">
    <location>
        <begin position="355"/>
        <end position="434"/>
    </location>
</feature>
<dbReference type="PANTHER" id="PTHR46697">
    <property type="entry name" value="FORMIN-BINDING PROTEIN 4"/>
    <property type="match status" value="1"/>
</dbReference>
<evidence type="ECO:0000313" key="4">
    <source>
        <dbReference type="Proteomes" id="UP000007635"/>
    </source>
</evidence>
<feature type="region of interest" description="Disordered" evidence="1">
    <location>
        <begin position="114"/>
        <end position="151"/>
    </location>
</feature>
<feature type="compositionally biased region" description="Polar residues" evidence="1">
    <location>
        <begin position="397"/>
        <end position="416"/>
    </location>
</feature>
<protein>
    <submittedName>
        <fullName evidence="3">Formin binding protein 4</fullName>
    </submittedName>
</protein>
<reference evidence="3" key="2">
    <citation type="submission" date="2025-08" db="UniProtKB">
        <authorList>
            <consortium name="Ensembl"/>
        </authorList>
    </citation>
    <scope>IDENTIFICATION</scope>
</reference>
<dbReference type="Gene3D" id="2.20.70.10">
    <property type="match status" value="2"/>
</dbReference>
<feature type="region of interest" description="Disordered" evidence="1">
    <location>
        <begin position="514"/>
        <end position="730"/>
    </location>
</feature>
<accession>G3PJV8</accession>